<dbReference type="FunFam" id="2.70.70.10:FF:000002">
    <property type="entry name" value="Murein DD-endopeptidase MepM"/>
    <property type="match status" value="1"/>
</dbReference>
<proteinExistence type="inferred from homology"/>
<dbReference type="PANTHER" id="PTHR21666">
    <property type="entry name" value="PEPTIDASE-RELATED"/>
    <property type="match status" value="1"/>
</dbReference>
<evidence type="ECO:0000313" key="12">
    <source>
        <dbReference type="EMBL" id="SDZ97128.1"/>
    </source>
</evidence>
<dbReference type="Gene3D" id="3.10.450.350">
    <property type="match status" value="2"/>
</dbReference>
<feature type="region of interest" description="Disordered" evidence="9">
    <location>
        <begin position="58"/>
        <end position="110"/>
    </location>
</feature>
<dbReference type="Pfam" id="PF01551">
    <property type="entry name" value="Peptidase_M23"/>
    <property type="match status" value="1"/>
</dbReference>
<comment type="subcellular location">
    <subcellularLocation>
        <location evidence="2">Cell membrane</location>
        <topology evidence="2">Single-pass membrane protein</topology>
    </subcellularLocation>
</comment>
<organism evidence="12 13">
    <name type="scientific">Lonsdalea quercina</name>
    <dbReference type="NCBI Taxonomy" id="71657"/>
    <lineage>
        <taxon>Bacteria</taxon>
        <taxon>Pseudomonadati</taxon>
        <taxon>Pseudomonadota</taxon>
        <taxon>Gammaproteobacteria</taxon>
        <taxon>Enterobacterales</taxon>
        <taxon>Pectobacteriaceae</taxon>
        <taxon>Lonsdalea</taxon>
    </lineage>
</organism>
<evidence type="ECO:0000256" key="9">
    <source>
        <dbReference type="SAM" id="MobiDB-lite"/>
    </source>
</evidence>
<gene>
    <name evidence="12" type="ORF">SAMN02982996_00604</name>
</gene>
<dbReference type="GO" id="GO:0005886">
    <property type="term" value="C:plasma membrane"/>
    <property type="evidence" value="ECO:0007669"/>
    <property type="project" value="UniProtKB-SubCell"/>
</dbReference>
<dbReference type="InterPro" id="IPR018392">
    <property type="entry name" value="LysM"/>
</dbReference>
<keyword evidence="10" id="KW-1133">Transmembrane helix</keyword>
<keyword evidence="4" id="KW-0645">Protease</keyword>
<evidence type="ECO:0000256" key="6">
    <source>
        <dbReference type="ARBA" id="ARBA00022801"/>
    </source>
</evidence>
<keyword evidence="5" id="KW-0479">Metal-binding</keyword>
<dbReference type="InterPro" id="IPR045834">
    <property type="entry name" value="Csd3_N2"/>
</dbReference>
<feature type="transmembrane region" description="Helical" evidence="10">
    <location>
        <begin position="21"/>
        <end position="39"/>
    </location>
</feature>
<dbReference type="InterPro" id="IPR050570">
    <property type="entry name" value="Cell_wall_metabolism_enzyme"/>
</dbReference>
<keyword evidence="10" id="KW-0812">Transmembrane</keyword>
<dbReference type="SUPFAM" id="SSF51261">
    <property type="entry name" value="Duplicated hybrid motif"/>
    <property type="match status" value="1"/>
</dbReference>
<evidence type="ECO:0000256" key="3">
    <source>
        <dbReference type="ARBA" id="ARBA00006646"/>
    </source>
</evidence>
<dbReference type="PROSITE" id="PS51782">
    <property type="entry name" value="LYSM"/>
    <property type="match status" value="1"/>
</dbReference>
<name>A0A1H3XEZ9_9GAMM</name>
<evidence type="ECO:0000256" key="7">
    <source>
        <dbReference type="ARBA" id="ARBA00022833"/>
    </source>
</evidence>
<evidence type="ECO:0000256" key="4">
    <source>
        <dbReference type="ARBA" id="ARBA00022670"/>
    </source>
</evidence>
<evidence type="ECO:0000256" key="1">
    <source>
        <dbReference type="ARBA" id="ARBA00001947"/>
    </source>
</evidence>
<keyword evidence="10" id="KW-0472">Membrane</keyword>
<dbReference type="InterPro" id="IPR011055">
    <property type="entry name" value="Dup_hybrid_motif"/>
</dbReference>
<dbReference type="CDD" id="cd00118">
    <property type="entry name" value="LysM"/>
    <property type="match status" value="1"/>
</dbReference>
<dbReference type="NCBIfam" id="NF008652">
    <property type="entry name" value="PRK11649.1"/>
    <property type="match status" value="1"/>
</dbReference>
<dbReference type="GO" id="GO:0004222">
    <property type="term" value="F:metalloendopeptidase activity"/>
    <property type="evidence" value="ECO:0007669"/>
    <property type="project" value="TreeGrafter"/>
</dbReference>
<dbReference type="GeneID" id="97763537"/>
<evidence type="ECO:0000313" key="13">
    <source>
        <dbReference type="Proteomes" id="UP000187280"/>
    </source>
</evidence>
<dbReference type="SMART" id="SM00257">
    <property type="entry name" value="LysM"/>
    <property type="match status" value="1"/>
</dbReference>
<dbReference type="InterPro" id="IPR013731">
    <property type="entry name" value="OapA_N"/>
</dbReference>
<keyword evidence="8" id="KW-0482">Metalloprotease</keyword>
<evidence type="ECO:0000256" key="2">
    <source>
        <dbReference type="ARBA" id="ARBA00004162"/>
    </source>
</evidence>
<dbReference type="GO" id="GO:0006508">
    <property type="term" value="P:proteolysis"/>
    <property type="evidence" value="ECO:0007669"/>
    <property type="project" value="UniProtKB-KW"/>
</dbReference>
<dbReference type="Gene3D" id="2.70.70.10">
    <property type="entry name" value="Glucose Permease (Domain IIA)"/>
    <property type="match status" value="1"/>
</dbReference>
<comment type="cofactor">
    <cofactor evidence="1">
        <name>Zn(2+)</name>
        <dbReference type="ChEBI" id="CHEBI:29105"/>
    </cofactor>
</comment>
<keyword evidence="6" id="KW-0378">Hydrolase</keyword>
<dbReference type="InterPro" id="IPR016047">
    <property type="entry name" value="M23ase_b-sheet_dom"/>
</dbReference>
<dbReference type="SUPFAM" id="SSF54106">
    <property type="entry name" value="LysM domain"/>
    <property type="match status" value="1"/>
</dbReference>
<dbReference type="Pfam" id="PF01476">
    <property type="entry name" value="LysM"/>
    <property type="match status" value="1"/>
</dbReference>
<dbReference type="InterPro" id="IPR036779">
    <property type="entry name" value="LysM_dom_sf"/>
</dbReference>
<dbReference type="Pfam" id="PF08525">
    <property type="entry name" value="OapA_N"/>
    <property type="match status" value="1"/>
</dbReference>
<protein>
    <submittedName>
        <fullName evidence="12">Murein DD-endopeptidase</fullName>
    </submittedName>
</protein>
<dbReference type="EMBL" id="FNQS01000002">
    <property type="protein sequence ID" value="SDZ97128.1"/>
    <property type="molecule type" value="Genomic_DNA"/>
</dbReference>
<keyword evidence="13" id="KW-1185">Reference proteome</keyword>
<dbReference type="Pfam" id="PF19425">
    <property type="entry name" value="Csd3_N2"/>
    <property type="match status" value="1"/>
</dbReference>
<dbReference type="Proteomes" id="UP000187280">
    <property type="component" value="Unassembled WGS sequence"/>
</dbReference>
<comment type="similarity">
    <text evidence="3">Belongs to the peptidase M23B family.</text>
</comment>
<dbReference type="PANTHER" id="PTHR21666:SF292">
    <property type="entry name" value="MUREIN DD-ENDOPEPTIDASE MEPM"/>
    <property type="match status" value="1"/>
</dbReference>
<reference evidence="12 13" key="1">
    <citation type="submission" date="2016-10" db="EMBL/GenBank/DDBJ databases">
        <authorList>
            <person name="de Groot N.N."/>
        </authorList>
    </citation>
    <scope>NUCLEOTIDE SEQUENCE [LARGE SCALE GENOMIC DNA]</scope>
    <source>
        <strain evidence="12 13">ATCC 29281</strain>
    </source>
</reference>
<dbReference type="RefSeq" id="WP_026742348.1">
    <property type="nucleotide sequence ID" value="NZ_FNQS01000002.1"/>
</dbReference>
<sequence>MQQIVRTIAQAYNTLPRPHRVMLGSLTIVTLAVAVWRPMVYPPVNDAPVIIKDADNERNQPKTLTPPASEPLDAPSSANANSADSDDNSMLDQPTPSDDIPKDELDDNVSDGNAAHEYVVSTGDTLSSILTQYGIDMSDIATLAEQNSALRNLKIGQQISWELGKDGELQSLRWQVSRREVRTYTRKGDVFKEAIENMQGDWHNKVLTGRLTGSFVNSALNAGLTNGEVREVIKALQWQLDFRKLRLDDRFSVLMSREVLNGHNEQSELLAVRLRSGGKDYYAFRSEDGKYYDREGSGLSRGFMRFPTMKQFRISSNFNPRRLNPVTGRVAPHRGVDFALPVGTPVLAIGDGEVVVAKRDGAAGNYIALRHGRQYTTRYMHLSRLLVKPGQKVKRGDRIALSGNTGRSTGPHLHFEVWINQQAVNPLTAQLPRSEGLDGRERRDYLAQVREMLPQLQLD</sequence>
<dbReference type="FunFam" id="3.10.450.350:FF:000001">
    <property type="entry name" value="Murein DD-endopeptidase MepM"/>
    <property type="match status" value="1"/>
</dbReference>
<dbReference type="CDD" id="cd12797">
    <property type="entry name" value="M23_peptidase"/>
    <property type="match status" value="1"/>
</dbReference>
<evidence type="ECO:0000256" key="5">
    <source>
        <dbReference type="ARBA" id="ARBA00022723"/>
    </source>
</evidence>
<evidence type="ECO:0000256" key="10">
    <source>
        <dbReference type="SAM" id="Phobius"/>
    </source>
</evidence>
<dbReference type="GO" id="GO:0046872">
    <property type="term" value="F:metal ion binding"/>
    <property type="evidence" value="ECO:0007669"/>
    <property type="project" value="UniProtKB-KW"/>
</dbReference>
<evidence type="ECO:0000256" key="8">
    <source>
        <dbReference type="ARBA" id="ARBA00023049"/>
    </source>
</evidence>
<accession>A0A1H3XEZ9</accession>
<feature type="domain" description="LysM" evidence="11">
    <location>
        <begin position="116"/>
        <end position="161"/>
    </location>
</feature>
<dbReference type="eggNOG" id="COG0739">
    <property type="taxonomic scope" value="Bacteria"/>
</dbReference>
<dbReference type="STRING" id="71657.SAMN02982996_00604"/>
<dbReference type="AlphaFoldDB" id="A0A1H3XEZ9"/>
<evidence type="ECO:0000259" key="11">
    <source>
        <dbReference type="PROSITE" id="PS51782"/>
    </source>
</evidence>
<keyword evidence="7" id="KW-0862">Zinc</keyword>